<dbReference type="NCBIfam" id="TIGR00739">
    <property type="entry name" value="yajC"/>
    <property type="match status" value="1"/>
</dbReference>
<keyword evidence="3" id="KW-0813">Transport</keyword>
<proteinExistence type="inferred from homology"/>
<feature type="compositionally biased region" description="Acidic residues" evidence="10">
    <location>
        <begin position="95"/>
        <end position="105"/>
    </location>
</feature>
<evidence type="ECO:0000256" key="8">
    <source>
        <dbReference type="ARBA" id="ARBA00023010"/>
    </source>
</evidence>
<dbReference type="RefSeq" id="WP_344105014.1">
    <property type="nucleotide sequence ID" value="NZ_BAAANL010000007.1"/>
</dbReference>
<evidence type="ECO:0000256" key="10">
    <source>
        <dbReference type="SAM" id="MobiDB-lite"/>
    </source>
</evidence>
<keyword evidence="5 11" id="KW-0812">Transmembrane</keyword>
<accession>A0ABP4ZTJ5</accession>
<comment type="caution">
    <text evidence="12">The sequence shown here is derived from an EMBL/GenBank/DDBJ whole genome shotgun (WGS) entry which is preliminary data.</text>
</comment>
<name>A0ABP4ZTJ5_9MICO</name>
<keyword evidence="7 11" id="KW-1133">Transmembrane helix</keyword>
<evidence type="ECO:0000256" key="11">
    <source>
        <dbReference type="SAM" id="Phobius"/>
    </source>
</evidence>
<keyword evidence="4" id="KW-1003">Cell membrane</keyword>
<dbReference type="Proteomes" id="UP001501094">
    <property type="component" value="Unassembled WGS sequence"/>
</dbReference>
<keyword evidence="8" id="KW-0811">Translocation</keyword>
<sequence>MPFDPTFLILIVALAAMLFFTTNRSRKQQKAAAEFRENLRPGVEVMTQSGMVGVVVGVDDARQIIRLESSDGHVTDWVMAAVKEIPAQFATPVPEDSDDTDEARDSEDKDSGSTIEPGVIDVPDDLSGLDTAQQEYRDQQKRKDDDTDGK</sequence>
<comment type="similarity">
    <text evidence="2">Belongs to the YajC family.</text>
</comment>
<dbReference type="Pfam" id="PF02699">
    <property type="entry name" value="YajC"/>
    <property type="match status" value="1"/>
</dbReference>
<feature type="region of interest" description="Disordered" evidence="10">
    <location>
        <begin position="88"/>
        <end position="150"/>
    </location>
</feature>
<evidence type="ECO:0000313" key="12">
    <source>
        <dbReference type="EMBL" id="GAA1871214.1"/>
    </source>
</evidence>
<keyword evidence="6" id="KW-0653">Protein transport</keyword>
<evidence type="ECO:0000256" key="3">
    <source>
        <dbReference type="ARBA" id="ARBA00022448"/>
    </source>
</evidence>
<organism evidence="12 13">
    <name type="scientific">Myceligenerans crystallogenes</name>
    <dbReference type="NCBI Taxonomy" id="316335"/>
    <lineage>
        <taxon>Bacteria</taxon>
        <taxon>Bacillati</taxon>
        <taxon>Actinomycetota</taxon>
        <taxon>Actinomycetes</taxon>
        <taxon>Micrococcales</taxon>
        <taxon>Promicromonosporaceae</taxon>
        <taxon>Myceligenerans</taxon>
    </lineage>
</organism>
<dbReference type="InterPro" id="IPR003849">
    <property type="entry name" value="Preprotein_translocase_YajC"/>
</dbReference>
<evidence type="ECO:0000256" key="5">
    <source>
        <dbReference type="ARBA" id="ARBA00022692"/>
    </source>
</evidence>
<feature type="compositionally biased region" description="Basic and acidic residues" evidence="10">
    <location>
        <begin position="135"/>
        <end position="150"/>
    </location>
</feature>
<protein>
    <recommendedName>
        <fullName evidence="14">Preprotein translocase subunit YajC</fullName>
    </recommendedName>
</protein>
<evidence type="ECO:0000256" key="1">
    <source>
        <dbReference type="ARBA" id="ARBA00004162"/>
    </source>
</evidence>
<reference evidence="13" key="1">
    <citation type="journal article" date="2019" name="Int. J. Syst. Evol. Microbiol.">
        <title>The Global Catalogue of Microorganisms (GCM) 10K type strain sequencing project: providing services to taxonomists for standard genome sequencing and annotation.</title>
        <authorList>
            <consortium name="The Broad Institute Genomics Platform"/>
            <consortium name="The Broad Institute Genome Sequencing Center for Infectious Disease"/>
            <person name="Wu L."/>
            <person name="Ma J."/>
        </authorList>
    </citation>
    <scope>NUCLEOTIDE SEQUENCE [LARGE SCALE GENOMIC DNA]</scope>
    <source>
        <strain evidence="13">JCM 14326</strain>
    </source>
</reference>
<keyword evidence="9 11" id="KW-0472">Membrane</keyword>
<evidence type="ECO:0000256" key="4">
    <source>
        <dbReference type="ARBA" id="ARBA00022475"/>
    </source>
</evidence>
<comment type="subcellular location">
    <subcellularLocation>
        <location evidence="1">Cell membrane</location>
        <topology evidence="1">Single-pass membrane protein</topology>
    </subcellularLocation>
</comment>
<evidence type="ECO:0000256" key="6">
    <source>
        <dbReference type="ARBA" id="ARBA00022927"/>
    </source>
</evidence>
<evidence type="ECO:0000256" key="2">
    <source>
        <dbReference type="ARBA" id="ARBA00006742"/>
    </source>
</evidence>
<evidence type="ECO:0008006" key="14">
    <source>
        <dbReference type="Google" id="ProtNLM"/>
    </source>
</evidence>
<keyword evidence="13" id="KW-1185">Reference proteome</keyword>
<dbReference type="SMART" id="SM01323">
    <property type="entry name" value="YajC"/>
    <property type="match status" value="1"/>
</dbReference>
<dbReference type="EMBL" id="BAAANL010000007">
    <property type="protein sequence ID" value="GAA1871214.1"/>
    <property type="molecule type" value="Genomic_DNA"/>
</dbReference>
<dbReference type="PANTHER" id="PTHR33909:SF1">
    <property type="entry name" value="SEC TRANSLOCON ACCESSORY COMPLEX SUBUNIT YAJC"/>
    <property type="match status" value="1"/>
</dbReference>
<evidence type="ECO:0000256" key="9">
    <source>
        <dbReference type="ARBA" id="ARBA00023136"/>
    </source>
</evidence>
<dbReference type="PANTHER" id="PTHR33909">
    <property type="entry name" value="SEC TRANSLOCON ACCESSORY COMPLEX SUBUNIT YAJC"/>
    <property type="match status" value="1"/>
</dbReference>
<feature type="transmembrane region" description="Helical" evidence="11">
    <location>
        <begin position="6"/>
        <end position="22"/>
    </location>
</feature>
<evidence type="ECO:0000313" key="13">
    <source>
        <dbReference type="Proteomes" id="UP001501094"/>
    </source>
</evidence>
<gene>
    <name evidence="12" type="ORF">GCM10009751_32960</name>
</gene>
<evidence type="ECO:0000256" key="7">
    <source>
        <dbReference type="ARBA" id="ARBA00022989"/>
    </source>
</evidence>